<feature type="chain" id="PRO_5041377881" description="Glucuronosyltransferase" evidence="1">
    <location>
        <begin position="16"/>
        <end position="239"/>
    </location>
</feature>
<dbReference type="SUPFAM" id="SSF53756">
    <property type="entry name" value="UDP-Glycosyltransferase/glycogen phosphorylase"/>
    <property type="match status" value="1"/>
</dbReference>
<accession>A0AA36DKE7</accession>
<organism evidence="2 3">
    <name type="scientific">Cylicocyclus nassatus</name>
    <name type="common">Nematode worm</name>
    <dbReference type="NCBI Taxonomy" id="53992"/>
    <lineage>
        <taxon>Eukaryota</taxon>
        <taxon>Metazoa</taxon>
        <taxon>Ecdysozoa</taxon>
        <taxon>Nematoda</taxon>
        <taxon>Chromadorea</taxon>
        <taxon>Rhabditida</taxon>
        <taxon>Rhabditina</taxon>
        <taxon>Rhabditomorpha</taxon>
        <taxon>Strongyloidea</taxon>
        <taxon>Strongylidae</taxon>
        <taxon>Cylicocyclus</taxon>
    </lineage>
</organism>
<reference evidence="2" key="1">
    <citation type="submission" date="2023-07" db="EMBL/GenBank/DDBJ databases">
        <authorList>
            <consortium name="CYATHOMIX"/>
        </authorList>
    </citation>
    <scope>NUCLEOTIDE SEQUENCE</scope>
    <source>
        <strain evidence="2">N/A</strain>
    </source>
</reference>
<gene>
    <name evidence="2" type="ORF">CYNAS_LOCUS839</name>
</gene>
<evidence type="ECO:0000313" key="2">
    <source>
        <dbReference type="EMBL" id="CAJ0588856.1"/>
    </source>
</evidence>
<feature type="non-terminal residue" evidence="2">
    <location>
        <position position="239"/>
    </location>
</feature>
<evidence type="ECO:0008006" key="4">
    <source>
        <dbReference type="Google" id="ProtNLM"/>
    </source>
</evidence>
<name>A0AA36DKE7_CYLNA</name>
<keyword evidence="3" id="KW-1185">Reference proteome</keyword>
<evidence type="ECO:0000256" key="1">
    <source>
        <dbReference type="SAM" id="SignalP"/>
    </source>
</evidence>
<sequence>IQWLIAVQFCQIVHAANILFLNTWNSKSHGLSMKFLAERLAEKGNDVTIYSMTAKPLGVMVRGVHTMETVLRPDQRTNEPDSVAAVFWFFEMSPELFEQPHHVGFQYLNFALEDEAFQTVMNTSYDLVIADELFVTAQGAMALKLREKFGTKFALMTTTDFSSIYGMYRSIGRNPVINPSYYTKSYEVQNYDIHDFFGRLKTVWDALTEQYYINLAANFWLKEAGKLLNHSCSFKEIYQ</sequence>
<feature type="signal peptide" evidence="1">
    <location>
        <begin position="1"/>
        <end position="15"/>
    </location>
</feature>
<keyword evidence="1" id="KW-0732">Signal</keyword>
<evidence type="ECO:0000313" key="3">
    <source>
        <dbReference type="Proteomes" id="UP001176961"/>
    </source>
</evidence>
<dbReference type="AlphaFoldDB" id="A0AA36DKE7"/>
<dbReference type="Proteomes" id="UP001176961">
    <property type="component" value="Unassembled WGS sequence"/>
</dbReference>
<comment type="caution">
    <text evidence="2">The sequence shown here is derived from an EMBL/GenBank/DDBJ whole genome shotgun (WGS) entry which is preliminary data.</text>
</comment>
<feature type="non-terminal residue" evidence="2">
    <location>
        <position position="1"/>
    </location>
</feature>
<proteinExistence type="predicted"/>
<protein>
    <recommendedName>
        <fullName evidence="4">Glucuronosyltransferase</fullName>
    </recommendedName>
</protein>
<dbReference type="EMBL" id="CATQJL010000001">
    <property type="protein sequence ID" value="CAJ0588856.1"/>
    <property type="molecule type" value="Genomic_DNA"/>
</dbReference>